<dbReference type="Proteomes" id="UP000292372">
    <property type="component" value="Unassembled WGS sequence"/>
</dbReference>
<dbReference type="EMBL" id="SIRS01000004">
    <property type="protein sequence ID" value="TBN15383.1"/>
    <property type="molecule type" value="Genomic_DNA"/>
</dbReference>
<feature type="domain" description="Transposase InsH N-terminal" evidence="1">
    <location>
        <begin position="2"/>
        <end position="57"/>
    </location>
</feature>
<evidence type="ECO:0000313" key="2">
    <source>
        <dbReference type="EMBL" id="TBN15383.1"/>
    </source>
</evidence>
<evidence type="ECO:0000259" key="1">
    <source>
        <dbReference type="Pfam" id="PF05598"/>
    </source>
</evidence>
<dbReference type="Pfam" id="PF05598">
    <property type="entry name" value="DUF772"/>
    <property type="match status" value="1"/>
</dbReference>
<proteinExistence type="predicted"/>
<reference evidence="2 3" key="1">
    <citation type="journal article" date="2015" name="Int. J. Syst. Evol. Microbiol.">
        <title>Hyunsoonleella pacifica sp. nov., isolated from seawater of South Pacific Gyre.</title>
        <authorList>
            <person name="Gao X."/>
            <person name="Zhang Z."/>
            <person name="Dai X."/>
            <person name="Zhang X.H."/>
        </authorList>
    </citation>
    <scope>NUCLEOTIDE SEQUENCE [LARGE SCALE GENOMIC DNA]</scope>
    <source>
        <strain evidence="2 3">SW033</strain>
    </source>
</reference>
<keyword evidence="3" id="KW-1185">Reference proteome</keyword>
<dbReference type="OrthoDB" id="1454687at2"/>
<sequence length="129" mass="14658">MDPIVFFKLCLVGYLENIISDRKLIAHCSMRLDILYFLGFDIDEPLPWHSTLSRTRQLFPEHVFEGVFVHVFQKCVNKGMVKGSTQAIDSAPVKANASMETLALKVPAQDLDAHLADIRHISNRNKDTF</sequence>
<dbReference type="InterPro" id="IPR008490">
    <property type="entry name" value="Transposase_InsH_N"/>
</dbReference>
<name>A0A4Q9FNP6_9FLAO</name>
<gene>
    <name evidence="2" type="ORF">EYD46_09580</name>
</gene>
<organism evidence="2 3">
    <name type="scientific">Hyunsoonleella pacifica</name>
    <dbReference type="NCBI Taxonomy" id="1080224"/>
    <lineage>
        <taxon>Bacteria</taxon>
        <taxon>Pseudomonadati</taxon>
        <taxon>Bacteroidota</taxon>
        <taxon>Flavobacteriia</taxon>
        <taxon>Flavobacteriales</taxon>
        <taxon>Flavobacteriaceae</taxon>
    </lineage>
</organism>
<dbReference type="AlphaFoldDB" id="A0A4Q9FNP6"/>
<comment type="caution">
    <text evidence="2">The sequence shown here is derived from an EMBL/GenBank/DDBJ whole genome shotgun (WGS) entry which is preliminary data.</text>
</comment>
<evidence type="ECO:0000313" key="3">
    <source>
        <dbReference type="Proteomes" id="UP000292372"/>
    </source>
</evidence>
<accession>A0A4Q9FNP6</accession>
<protein>
    <submittedName>
        <fullName evidence="2">Transposase</fullName>
    </submittedName>
</protein>